<dbReference type="InterPro" id="IPR011545">
    <property type="entry name" value="DEAD/DEAH_box_helicase_dom"/>
</dbReference>
<dbReference type="PROSITE" id="PS51194">
    <property type="entry name" value="HELICASE_CTER"/>
    <property type="match status" value="1"/>
</dbReference>
<dbReference type="InterPro" id="IPR037235">
    <property type="entry name" value="TRCF-like_C_D7"/>
</dbReference>
<name>A0ABW5D6J6_9BACT</name>
<comment type="subcellular location">
    <subcellularLocation>
        <location evidence="9">Cytoplasm</location>
    </subcellularLocation>
</comment>
<dbReference type="PANTHER" id="PTHR47964">
    <property type="entry name" value="ATP-DEPENDENT DNA HELICASE HOMOLOG RECG, CHLOROPLASTIC"/>
    <property type="match status" value="1"/>
</dbReference>
<dbReference type="Gene3D" id="3.40.50.300">
    <property type="entry name" value="P-loop containing nucleotide triphosphate hydrolases"/>
    <property type="match status" value="2"/>
</dbReference>
<dbReference type="Pfam" id="PF02559">
    <property type="entry name" value="CarD_TRCF_RID"/>
    <property type="match status" value="1"/>
</dbReference>
<comment type="caution">
    <text evidence="12">The sequence shown here is derived from an EMBL/GenBank/DDBJ whole genome shotgun (WGS) entry which is preliminary data.</text>
</comment>
<sequence length="1064" mass="119313">MSSHPTSTWLRRALTHPDFSEHLAPLAKGGKTVVLDHAEEASHSFFLALACNASAALGRKRRWLICDSPRQRERLATELELWGITALVLPDSPVNPDNDLHEISDPETAAEWFAILEILASAESFAILCGADSFSQYAPSASSLLSNRTHLKPGLDLDPSTFAETLTNHGYERHPTVTGRGHFAIRGGILDLFPFQSPRPLRLEFFDTELESIREFDLNTQASTRKLEEIDLLLTEPPAVATIADYFRKDDFLISVQAAAIESPTLPPDIIITENAVEEEGEEDFTLAAYGSPLGTFDAGDFVLDELRRETFFKQLNEWQREEWDIGIVFSTKGELERFTELSGKNLERDLGLTPVLGELISSFTLPATKLAVLSSSELFGRYRTPGSARRSTVEKARAIRARATLDDIEEGDLVVHYEYGIGKFRGIVQDEDGEELQIEYKDGSILSVPLEQAHLIGKYVGVGGKTPDLNKLGNPTWQKNRKQAEKSILDYAARLLRIQAEREHEQGHAHPPDTRWMFEFEQSFHYTETPDQKQAIIDTKHDLEAPRSMDRLICGDVGFGKTEVAIRAAFKAITGGKQVALLCPTTVLAEQHWRTFRERFSDYPVRVDLLNRFRKPAEVRATIKGLADGSVDMVIGTHRLISGDVAYRNLGLAIVDEEQRFGVAHKEKFKDLFRQIDVLTLSATPIPRTLYMALMGARDMSTIDTPPPNRLPVSTTVTAYDERIIRDAIRREMKRGGQVFFLHNRVKTIEQVHKKIKELVPEARVLVGHGQMDKDDLETVMHAFVNHEADVLLATTIIETGIDIPNANTILIDRADRFGLADLYQLRGRVGRAGEKAYAILLLPREMITQGDARKRIHAIKQYTALGSGFKIAMRDLEIRGAGNLLGTKQSGHIAQIGFDLYCQLLRQSVDRLKGKQDPSLQETTFKADFIVPTETQWVSKDDKSEVLPAFIPTSYLSDAKLRINAYRELAEANTPKSITALEKNWQDRHGRFPHPVKHLITIARIKAEAASNQITSVEISGQRLMLQRNGSPILLDGSRYPRLTKTKPGEKLEEALTLLESF</sequence>
<keyword evidence="6 9" id="KW-0067">ATP-binding</keyword>
<dbReference type="NCBIfam" id="TIGR00580">
    <property type="entry name" value="mfd"/>
    <property type="match status" value="1"/>
</dbReference>
<dbReference type="InterPro" id="IPR003711">
    <property type="entry name" value="CarD-like/TRCF_RID"/>
</dbReference>
<feature type="domain" description="Helicase ATP-binding" evidence="10">
    <location>
        <begin position="543"/>
        <end position="704"/>
    </location>
</feature>
<keyword evidence="2 9" id="KW-0547">Nucleotide-binding</keyword>
<proteinExistence type="inferred from homology"/>
<accession>A0ABW5D6J6</accession>
<keyword evidence="8 9" id="KW-0234">DNA repair</keyword>
<dbReference type="SMART" id="SM01058">
    <property type="entry name" value="CarD_TRCF"/>
    <property type="match status" value="1"/>
</dbReference>
<comment type="similarity">
    <text evidence="9">In the N-terminal section; belongs to the UvrB family.</text>
</comment>
<feature type="domain" description="Helicase C-terminal" evidence="11">
    <location>
        <begin position="725"/>
        <end position="879"/>
    </location>
</feature>
<dbReference type="Gene3D" id="2.40.10.170">
    <property type="match status" value="1"/>
</dbReference>
<dbReference type="CDD" id="cd17991">
    <property type="entry name" value="DEXHc_TRCF"/>
    <property type="match status" value="1"/>
</dbReference>
<keyword evidence="3 9" id="KW-0227">DNA damage</keyword>
<dbReference type="SMART" id="SM00490">
    <property type="entry name" value="HELICc"/>
    <property type="match status" value="1"/>
</dbReference>
<keyword evidence="13" id="KW-1185">Reference proteome</keyword>
<dbReference type="RefSeq" id="WP_386819795.1">
    <property type="nucleotide sequence ID" value="NZ_JBHUIT010000008.1"/>
</dbReference>
<keyword evidence="4 9" id="KW-0378">Hydrolase</keyword>
<evidence type="ECO:0000256" key="9">
    <source>
        <dbReference type="HAMAP-Rule" id="MF_00969"/>
    </source>
</evidence>
<keyword evidence="7 9" id="KW-0238">DNA-binding</keyword>
<dbReference type="InterPro" id="IPR001650">
    <property type="entry name" value="Helicase_C-like"/>
</dbReference>
<dbReference type="Pfam" id="PF00270">
    <property type="entry name" value="DEAD"/>
    <property type="match status" value="1"/>
</dbReference>
<evidence type="ECO:0000256" key="8">
    <source>
        <dbReference type="ARBA" id="ARBA00023204"/>
    </source>
</evidence>
<keyword evidence="1 9" id="KW-0963">Cytoplasm</keyword>
<dbReference type="PANTHER" id="PTHR47964:SF1">
    <property type="entry name" value="ATP-DEPENDENT DNA HELICASE HOMOLOG RECG, CHLOROPLASTIC"/>
    <property type="match status" value="1"/>
</dbReference>
<dbReference type="Gene3D" id="3.90.1150.50">
    <property type="entry name" value="Transcription-repair-coupling factor, D7 domain"/>
    <property type="match status" value="1"/>
</dbReference>
<dbReference type="Pfam" id="PF03461">
    <property type="entry name" value="TRCF"/>
    <property type="match status" value="1"/>
</dbReference>
<dbReference type="InterPro" id="IPR027417">
    <property type="entry name" value="P-loop_NTPase"/>
</dbReference>
<dbReference type="InterPro" id="IPR004576">
    <property type="entry name" value="Mfd"/>
</dbReference>
<evidence type="ECO:0000313" key="13">
    <source>
        <dbReference type="Proteomes" id="UP001597375"/>
    </source>
</evidence>
<dbReference type="EMBL" id="JBHUIT010000008">
    <property type="protein sequence ID" value="MFD2256512.1"/>
    <property type="molecule type" value="Genomic_DNA"/>
</dbReference>
<dbReference type="Proteomes" id="UP001597375">
    <property type="component" value="Unassembled WGS sequence"/>
</dbReference>
<dbReference type="HAMAP" id="MF_00969">
    <property type="entry name" value="TRCF"/>
    <property type="match status" value="1"/>
</dbReference>
<evidence type="ECO:0000256" key="3">
    <source>
        <dbReference type="ARBA" id="ARBA00022763"/>
    </source>
</evidence>
<dbReference type="SMART" id="SM00487">
    <property type="entry name" value="DEXDc"/>
    <property type="match status" value="1"/>
</dbReference>
<dbReference type="InterPro" id="IPR036101">
    <property type="entry name" value="CarD-like/TRCF_RID_sf"/>
</dbReference>
<evidence type="ECO:0000256" key="1">
    <source>
        <dbReference type="ARBA" id="ARBA00022490"/>
    </source>
</evidence>
<protein>
    <recommendedName>
        <fullName evidence="9">Transcription-repair-coupling factor</fullName>
        <shortName evidence="9">TRCF</shortName>
        <ecNumber evidence="9">3.6.4.-</ecNumber>
    </recommendedName>
</protein>
<evidence type="ECO:0000256" key="7">
    <source>
        <dbReference type="ARBA" id="ARBA00023125"/>
    </source>
</evidence>
<keyword evidence="5" id="KW-0347">Helicase</keyword>
<gene>
    <name evidence="9 12" type="primary">mfd</name>
    <name evidence="12" type="ORF">ACFSSA_07485</name>
</gene>
<evidence type="ECO:0000313" key="12">
    <source>
        <dbReference type="EMBL" id="MFD2256512.1"/>
    </source>
</evidence>
<evidence type="ECO:0000259" key="11">
    <source>
        <dbReference type="PROSITE" id="PS51194"/>
    </source>
</evidence>
<dbReference type="InterPro" id="IPR047112">
    <property type="entry name" value="RecG/Mfd"/>
</dbReference>
<reference evidence="13" key="1">
    <citation type="journal article" date="2019" name="Int. J. Syst. Evol. Microbiol.">
        <title>The Global Catalogue of Microorganisms (GCM) 10K type strain sequencing project: providing services to taxonomists for standard genome sequencing and annotation.</title>
        <authorList>
            <consortium name="The Broad Institute Genomics Platform"/>
            <consortium name="The Broad Institute Genome Sequencing Center for Infectious Disease"/>
            <person name="Wu L."/>
            <person name="Ma J."/>
        </authorList>
    </citation>
    <scope>NUCLEOTIDE SEQUENCE [LARGE SCALE GENOMIC DNA]</scope>
    <source>
        <strain evidence="13">CGMCC 4.7106</strain>
    </source>
</reference>
<dbReference type="SUPFAM" id="SSF141259">
    <property type="entry name" value="CarD-like"/>
    <property type="match status" value="1"/>
</dbReference>
<dbReference type="InterPro" id="IPR005118">
    <property type="entry name" value="TRCF_C"/>
</dbReference>
<dbReference type="InterPro" id="IPR014001">
    <property type="entry name" value="Helicase_ATP-bd"/>
</dbReference>
<dbReference type="SUPFAM" id="SSF52540">
    <property type="entry name" value="P-loop containing nucleoside triphosphate hydrolases"/>
    <property type="match status" value="2"/>
</dbReference>
<dbReference type="EC" id="3.6.4.-" evidence="9"/>
<dbReference type="Pfam" id="PF00271">
    <property type="entry name" value="Helicase_C"/>
    <property type="match status" value="1"/>
</dbReference>
<dbReference type="SMART" id="SM00982">
    <property type="entry name" value="TRCF"/>
    <property type="match status" value="1"/>
</dbReference>
<comment type="function">
    <text evidence="9">Couples transcription and DNA repair by recognizing RNA polymerase (RNAP) stalled at DNA lesions. Mediates ATP-dependent release of RNAP and its truncated transcript from the DNA, and recruitment of nucleotide excision repair machinery to the damaged site.</text>
</comment>
<evidence type="ECO:0000259" key="10">
    <source>
        <dbReference type="PROSITE" id="PS51192"/>
    </source>
</evidence>
<evidence type="ECO:0000256" key="5">
    <source>
        <dbReference type="ARBA" id="ARBA00022806"/>
    </source>
</evidence>
<comment type="similarity">
    <text evidence="9">In the C-terminal section; belongs to the helicase family. RecG subfamily.</text>
</comment>
<evidence type="ECO:0000256" key="6">
    <source>
        <dbReference type="ARBA" id="ARBA00022840"/>
    </source>
</evidence>
<organism evidence="12 13">
    <name type="scientific">Luteolibacter algae</name>
    <dbReference type="NCBI Taxonomy" id="454151"/>
    <lineage>
        <taxon>Bacteria</taxon>
        <taxon>Pseudomonadati</taxon>
        <taxon>Verrucomicrobiota</taxon>
        <taxon>Verrucomicrobiia</taxon>
        <taxon>Verrucomicrobiales</taxon>
        <taxon>Verrucomicrobiaceae</taxon>
        <taxon>Luteolibacter</taxon>
    </lineage>
</organism>
<dbReference type="Pfam" id="PF17757">
    <property type="entry name" value="UvrB_inter"/>
    <property type="match status" value="1"/>
</dbReference>
<dbReference type="Gene3D" id="3.30.2060.10">
    <property type="entry name" value="Penicillin-binding protein 1b domain"/>
    <property type="match status" value="1"/>
</dbReference>
<dbReference type="SUPFAM" id="SSF143517">
    <property type="entry name" value="TRCF domain-like"/>
    <property type="match status" value="1"/>
</dbReference>
<dbReference type="PROSITE" id="PS51192">
    <property type="entry name" value="HELICASE_ATP_BIND_1"/>
    <property type="match status" value="1"/>
</dbReference>
<evidence type="ECO:0000256" key="2">
    <source>
        <dbReference type="ARBA" id="ARBA00022741"/>
    </source>
</evidence>
<dbReference type="InterPro" id="IPR041471">
    <property type="entry name" value="UvrB_inter"/>
</dbReference>
<evidence type="ECO:0000256" key="4">
    <source>
        <dbReference type="ARBA" id="ARBA00022801"/>
    </source>
</evidence>